<dbReference type="Pfam" id="PF17853">
    <property type="entry name" value="GGDEF_2"/>
    <property type="match status" value="1"/>
</dbReference>
<dbReference type="InterPro" id="IPR012914">
    <property type="entry name" value="PucR_dom"/>
</dbReference>
<gene>
    <name evidence="5" type="ORF">SDC9_53171</name>
</gene>
<dbReference type="EMBL" id="VSSQ01001273">
    <property type="protein sequence ID" value="MPM06868.1"/>
    <property type="molecule type" value="Genomic_DNA"/>
</dbReference>
<dbReference type="Pfam" id="PF13556">
    <property type="entry name" value="HTH_30"/>
    <property type="match status" value="1"/>
</dbReference>
<feature type="domain" description="CdaR GGDEF-like" evidence="4">
    <location>
        <begin position="152"/>
        <end position="271"/>
    </location>
</feature>
<evidence type="ECO:0000259" key="2">
    <source>
        <dbReference type="Pfam" id="PF07905"/>
    </source>
</evidence>
<evidence type="ECO:0000259" key="3">
    <source>
        <dbReference type="Pfam" id="PF13556"/>
    </source>
</evidence>
<reference evidence="5" key="1">
    <citation type="submission" date="2019-08" db="EMBL/GenBank/DDBJ databases">
        <authorList>
            <person name="Kucharzyk K."/>
            <person name="Murdoch R.W."/>
            <person name="Higgins S."/>
            <person name="Loffler F."/>
        </authorList>
    </citation>
    <scope>NUCLEOTIDE SEQUENCE</scope>
</reference>
<evidence type="ECO:0008006" key="6">
    <source>
        <dbReference type="Google" id="ProtNLM"/>
    </source>
</evidence>
<comment type="similarity">
    <text evidence="1">Belongs to the CdaR family.</text>
</comment>
<evidence type="ECO:0000256" key="1">
    <source>
        <dbReference type="ARBA" id="ARBA00006754"/>
    </source>
</evidence>
<accession>A0A644WTS7</accession>
<sequence>MAFTVAKMLKLAVFCNSKVLAGNKGVNRIVTGVTILESTDFNTCRMKNEIVLTSTFFLRLFEKSGVNYIVECQQRMASGICIKPNIADTGFPEDIVNAAERLRFPIIVLTPNVDLQQVISAITYETLRRDGYDIHLSFEENFFQELIVSDKDRDSIIKRGAMIGLGKDELLCALLIQPSDVGIAKDVCDFCLCKWERKCYTLTKNGRVMVALRLTIAEDNKDFVLEIAKTLLKKLEAAMAPNKFRIGIGRNYKEPAQFNKSFFEACNALSVSQLNRSRDPVSHFTDLGIFRILFDYKNREELFQLYRETVGTIIEYDQKNETEYLNTIRTYLNQKCSVNNTAKKLFVHYNTINYRINKIKSLFGIDLDNEEDRMNLYVGIKTADCYDLNKLI</sequence>
<dbReference type="InterPro" id="IPR025736">
    <property type="entry name" value="PucR_C-HTH_dom"/>
</dbReference>
<feature type="domain" description="PucR C-terminal helix-turn-helix" evidence="3">
    <location>
        <begin position="324"/>
        <end position="381"/>
    </location>
</feature>
<comment type="caution">
    <text evidence="5">The sequence shown here is derived from an EMBL/GenBank/DDBJ whole genome shotgun (WGS) entry which is preliminary data.</text>
</comment>
<organism evidence="5">
    <name type="scientific">bioreactor metagenome</name>
    <dbReference type="NCBI Taxonomy" id="1076179"/>
    <lineage>
        <taxon>unclassified sequences</taxon>
        <taxon>metagenomes</taxon>
        <taxon>ecological metagenomes</taxon>
    </lineage>
</organism>
<proteinExistence type="inferred from homology"/>
<dbReference type="InterPro" id="IPR042070">
    <property type="entry name" value="PucR_C-HTH_sf"/>
</dbReference>
<evidence type="ECO:0000313" key="5">
    <source>
        <dbReference type="EMBL" id="MPM06868.1"/>
    </source>
</evidence>
<dbReference type="PANTHER" id="PTHR33744:SF1">
    <property type="entry name" value="DNA-BINDING TRANSCRIPTIONAL ACTIVATOR ADER"/>
    <property type="match status" value="1"/>
</dbReference>
<dbReference type="Pfam" id="PF07905">
    <property type="entry name" value="PucR"/>
    <property type="match status" value="1"/>
</dbReference>
<name>A0A644WTS7_9ZZZZ</name>
<evidence type="ECO:0000259" key="4">
    <source>
        <dbReference type="Pfam" id="PF17853"/>
    </source>
</evidence>
<dbReference type="InterPro" id="IPR041522">
    <property type="entry name" value="CdaR_GGDEF"/>
</dbReference>
<dbReference type="InterPro" id="IPR051448">
    <property type="entry name" value="CdaR-like_regulators"/>
</dbReference>
<dbReference type="PANTHER" id="PTHR33744">
    <property type="entry name" value="CARBOHYDRATE DIACID REGULATOR"/>
    <property type="match status" value="1"/>
</dbReference>
<dbReference type="AlphaFoldDB" id="A0A644WTS7"/>
<feature type="domain" description="Purine catabolism PurC-like" evidence="2">
    <location>
        <begin position="8"/>
        <end position="123"/>
    </location>
</feature>
<dbReference type="Gene3D" id="1.10.10.2840">
    <property type="entry name" value="PucR C-terminal helix-turn-helix domain"/>
    <property type="match status" value="1"/>
</dbReference>
<protein>
    <recommendedName>
        <fullName evidence="6">Purine catabolism regulatory protein</fullName>
    </recommendedName>
</protein>